<comment type="caution">
    <text evidence="1">The sequence shown here is derived from an EMBL/GenBank/DDBJ whole genome shotgun (WGS) entry which is preliminary data.</text>
</comment>
<dbReference type="AlphaFoldDB" id="A0A6L9LGC6"/>
<proteinExistence type="predicted"/>
<gene>
    <name evidence="1" type="ORF">GK108_12520</name>
</gene>
<dbReference type="EMBL" id="JAAFZH010000004">
    <property type="protein sequence ID" value="NDU95699.1"/>
    <property type="molecule type" value="Genomic_DNA"/>
</dbReference>
<evidence type="ECO:0000313" key="1">
    <source>
        <dbReference type="EMBL" id="NDU95699.1"/>
    </source>
</evidence>
<name>A0A6L9LGC6_9BACT</name>
<dbReference type="Proteomes" id="UP000474175">
    <property type="component" value="Unassembled WGS sequence"/>
</dbReference>
<sequence length="89" mass="9732">MAQQPTTIHRTSTWNKEDQFTISGSQLQTIMDLAAVFRPVVYLADSLLLSGQKSGIIKDTLVDENGNTIDPSQLDAQLRDLAGLFNPNG</sequence>
<keyword evidence="2" id="KW-1185">Reference proteome</keyword>
<protein>
    <submittedName>
        <fullName evidence="1">Uncharacterized protein</fullName>
    </submittedName>
</protein>
<dbReference type="RefSeq" id="WP_163948228.1">
    <property type="nucleotide sequence ID" value="NZ_JAAFZH010000004.1"/>
</dbReference>
<evidence type="ECO:0000313" key="2">
    <source>
        <dbReference type="Proteomes" id="UP000474175"/>
    </source>
</evidence>
<accession>A0A6L9LGC6</accession>
<reference evidence="1 2" key="1">
    <citation type="submission" date="2020-02" db="EMBL/GenBank/DDBJ databases">
        <title>Draft genome sequence of two Spirosoma agri KCTC 52727 and Spirosoma terrae KCTC 52035.</title>
        <authorList>
            <person name="Rojas J."/>
            <person name="Ambika Manirajan B."/>
            <person name="Suarez C."/>
            <person name="Ratering S."/>
            <person name="Schnell S."/>
        </authorList>
    </citation>
    <scope>NUCLEOTIDE SEQUENCE [LARGE SCALE GENOMIC DNA]</scope>
    <source>
        <strain evidence="1 2">KCTC 52035</strain>
    </source>
</reference>
<organism evidence="1 2">
    <name type="scientific">Spirosoma terrae</name>
    <dbReference type="NCBI Taxonomy" id="1968276"/>
    <lineage>
        <taxon>Bacteria</taxon>
        <taxon>Pseudomonadati</taxon>
        <taxon>Bacteroidota</taxon>
        <taxon>Cytophagia</taxon>
        <taxon>Cytophagales</taxon>
        <taxon>Cytophagaceae</taxon>
        <taxon>Spirosoma</taxon>
    </lineage>
</organism>